<dbReference type="Gene3D" id="3.90.1200.10">
    <property type="match status" value="1"/>
</dbReference>
<proteinExistence type="predicted"/>
<sequence length="365" mass="42193">MRKSYTFSIVTFDLQALCRLASRLRQGSTCRCDVNQVPESGSFNWAIYIVFEDGIQWLLESEAATLSYVRRNSDIPVPHYILMSKATGFPLRRVWKSTRSGQTELSAKIKTKILFQLGTIAFKLSQLRLGCHIFHERYSLEDVPRGPFSSETRFYDSLVDALIQHAEILPLSHHCFVAPVPCQGLYDSTKLYKTARNLWNDFVTVGCKIDSSDNRLDYIITGEHISKLNYNSFPLCHSDLSVNNIYVDDDYNITCIIDWAFCSSVPEAMDDYCLFTVVWGQIYGSDKDLKTYFPNQHSLCRNIKRHKEIPIEYQSPEKIEKAEHDYFRDDVLKNSIARSLTVIRLERGDLFIADSELWKWISKVI</sequence>
<dbReference type="AlphaFoldDB" id="A0A5N7DSH8"/>
<dbReference type="SUPFAM" id="SSF56112">
    <property type="entry name" value="Protein kinase-like (PK-like)"/>
    <property type="match status" value="1"/>
</dbReference>
<dbReference type="InterPro" id="IPR051678">
    <property type="entry name" value="AGP_Transferase"/>
</dbReference>
<protein>
    <submittedName>
        <fullName evidence="1">Uncharacterized protein</fullName>
    </submittedName>
</protein>
<dbReference type="OrthoDB" id="5327538at2759"/>
<accession>A0A5N6IDN9</accession>
<dbReference type="PANTHER" id="PTHR21310:SF15">
    <property type="entry name" value="AMINOGLYCOSIDE PHOSPHOTRANSFERASE DOMAIN-CONTAINING PROTEIN"/>
    <property type="match status" value="1"/>
</dbReference>
<reference evidence="1 2" key="1">
    <citation type="submission" date="2019-04" db="EMBL/GenBank/DDBJ databases">
        <authorList>
            <consortium name="DOE Joint Genome Institute"/>
            <person name="Mondo S."/>
            <person name="Kjaerbolling I."/>
            <person name="Vesth T."/>
            <person name="Frisvad J.C."/>
            <person name="Nybo J.L."/>
            <person name="Theobald S."/>
            <person name="Kildgaard S."/>
            <person name="Isbrandt T."/>
            <person name="Kuo A."/>
            <person name="Sato A."/>
            <person name="Lyhne E.K."/>
            <person name="Kogle M.E."/>
            <person name="Wiebenga A."/>
            <person name="Kun R.S."/>
            <person name="Lubbers R.J."/>
            <person name="Makela M.R."/>
            <person name="Barry K."/>
            <person name="Chovatia M."/>
            <person name="Clum A."/>
            <person name="Daum C."/>
            <person name="Haridas S."/>
            <person name="He G."/>
            <person name="LaButti K."/>
            <person name="Lipzen A."/>
            <person name="Riley R."/>
            <person name="Salamov A."/>
            <person name="Simmons B.A."/>
            <person name="Magnuson J.K."/>
            <person name="Henrissat B."/>
            <person name="Mortensen U.H."/>
            <person name="Larsen T.O."/>
            <person name="Devries R.P."/>
            <person name="Grigoriev I.V."/>
            <person name="Machida M."/>
            <person name="Baker S.E."/>
            <person name="Andersen M.R."/>
            <person name="Cantor M.N."/>
            <person name="Hua S.X."/>
        </authorList>
    </citation>
    <scope>NUCLEOTIDE SEQUENCE [LARGE SCALE GENOMIC DNA]</scope>
    <source>
        <strain evidence="1 2">CBS 119388</strain>
    </source>
</reference>
<dbReference type="Proteomes" id="UP000325579">
    <property type="component" value="Unassembled WGS sequence"/>
</dbReference>
<dbReference type="EMBL" id="ML736740">
    <property type="protein sequence ID" value="KAE8409245.1"/>
    <property type="molecule type" value="Genomic_DNA"/>
</dbReference>
<dbReference type="PANTHER" id="PTHR21310">
    <property type="entry name" value="AMINOGLYCOSIDE PHOSPHOTRANSFERASE-RELATED-RELATED"/>
    <property type="match status" value="1"/>
</dbReference>
<name>A0A5N7DSH8_9EURO</name>
<dbReference type="GeneID" id="43668788"/>
<keyword evidence="2" id="KW-1185">Reference proteome</keyword>
<accession>A0A5N7DSH8</accession>
<dbReference type="InterPro" id="IPR011009">
    <property type="entry name" value="Kinase-like_dom_sf"/>
</dbReference>
<evidence type="ECO:0000313" key="2">
    <source>
        <dbReference type="Proteomes" id="UP000325579"/>
    </source>
</evidence>
<gene>
    <name evidence="1" type="ORF">BDV37DRAFT_267962</name>
</gene>
<dbReference type="RefSeq" id="XP_031946564.1">
    <property type="nucleotide sequence ID" value="XM_032084097.1"/>
</dbReference>
<evidence type="ECO:0000313" key="1">
    <source>
        <dbReference type="EMBL" id="KAE8409245.1"/>
    </source>
</evidence>
<organism evidence="1 2">
    <name type="scientific">Aspergillus pseudonomiae</name>
    <dbReference type="NCBI Taxonomy" id="1506151"/>
    <lineage>
        <taxon>Eukaryota</taxon>
        <taxon>Fungi</taxon>
        <taxon>Dikarya</taxon>
        <taxon>Ascomycota</taxon>
        <taxon>Pezizomycotina</taxon>
        <taxon>Eurotiomycetes</taxon>
        <taxon>Eurotiomycetidae</taxon>
        <taxon>Eurotiales</taxon>
        <taxon>Aspergillaceae</taxon>
        <taxon>Aspergillus</taxon>
        <taxon>Aspergillus subgen. Circumdati</taxon>
    </lineage>
</organism>